<dbReference type="Pfam" id="PF01812">
    <property type="entry name" value="5-FTHF_cyc-lig"/>
    <property type="match status" value="1"/>
</dbReference>
<gene>
    <name evidence="6" type="ORF">SAMN05216553_111296</name>
</gene>
<evidence type="ECO:0000256" key="4">
    <source>
        <dbReference type="PIRSR" id="PIRSR006806-1"/>
    </source>
</evidence>
<keyword evidence="2 4" id="KW-0547">Nucleotide-binding</keyword>
<keyword evidence="7" id="KW-1185">Reference proteome</keyword>
<feature type="binding site" evidence="4">
    <location>
        <position position="54"/>
    </location>
    <ligand>
        <name>substrate</name>
    </ligand>
</feature>
<evidence type="ECO:0000313" key="7">
    <source>
        <dbReference type="Proteomes" id="UP000199623"/>
    </source>
</evidence>
<name>A0A1G7X6F6_9PSEU</name>
<dbReference type="InterPro" id="IPR037171">
    <property type="entry name" value="NagB/RpiA_transferase-like"/>
</dbReference>
<dbReference type="EC" id="6.3.3.2" evidence="5"/>
<organism evidence="6 7">
    <name type="scientific">Lentzea fradiae</name>
    <dbReference type="NCBI Taxonomy" id="200378"/>
    <lineage>
        <taxon>Bacteria</taxon>
        <taxon>Bacillati</taxon>
        <taxon>Actinomycetota</taxon>
        <taxon>Actinomycetes</taxon>
        <taxon>Pseudonocardiales</taxon>
        <taxon>Pseudonocardiaceae</taxon>
        <taxon>Lentzea</taxon>
    </lineage>
</organism>
<dbReference type="GO" id="GO:0005524">
    <property type="term" value="F:ATP binding"/>
    <property type="evidence" value="ECO:0007669"/>
    <property type="project" value="UniProtKB-KW"/>
</dbReference>
<evidence type="ECO:0000313" key="6">
    <source>
        <dbReference type="EMBL" id="SDG79752.1"/>
    </source>
</evidence>
<dbReference type="Proteomes" id="UP000199623">
    <property type="component" value="Unassembled WGS sequence"/>
</dbReference>
<keyword evidence="5" id="KW-0479">Metal-binding</keyword>
<dbReference type="GO" id="GO:0046872">
    <property type="term" value="F:metal ion binding"/>
    <property type="evidence" value="ECO:0007669"/>
    <property type="project" value="UniProtKB-KW"/>
</dbReference>
<evidence type="ECO:0000256" key="2">
    <source>
        <dbReference type="ARBA" id="ARBA00022741"/>
    </source>
</evidence>
<dbReference type="NCBIfam" id="TIGR02727">
    <property type="entry name" value="MTHFS_bact"/>
    <property type="match status" value="1"/>
</dbReference>
<dbReference type="InterPro" id="IPR002698">
    <property type="entry name" value="FTHF_cligase"/>
</dbReference>
<dbReference type="RefSeq" id="WP_090053669.1">
    <property type="nucleotide sequence ID" value="NZ_FNCC01000011.1"/>
</dbReference>
<dbReference type="Gene3D" id="3.40.50.10420">
    <property type="entry name" value="NagB/RpiA/CoA transferase-like"/>
    <property type="match status" value="1"/>
</dbReference>
<dbReference type="GO" id="GO:0030272">
    <property type="term" value="F:5-formyltetrahydrofolate cyclo-ligase activity"/>
    <property type="evidence" value="ECO:0007669"/>
    <property type="project" value="UniProtKB-EC"/>
</dbReference>
<dbReference type="SUPFAM" id="SSF100950">
    <property type="entry name" value="NagB/RpiA/CoA transferase-like"/>
    <property type="match status" value="1"/>
</dbReference>
<proteinExistence type="inferred from homology"/>
<comment type="catalytic activity">
    <reaction evidence="5">
        <text>(6S)-5-formyl-5,6,7,8-tetrahydrofolate + ATP = (6R)-5,10-methenyltetrahydrofolate + ADP + phosphate</text>
        <dbReference type="Rhea" id="RHEA:10488"/>
        <dbReference type="ChEBI" id="CHEBI:30616"/>
        <dbReference type="ChEBI" id="CHEBI:43474"/>
        <dbReference type="ChEBI" id="CHEBI:57455"/>
        <dbReference type="ChEBI" id="CHEBI:57457"/>
        <dbReference type="ChEBI" id="CHEBI:456216"/>
        <dbReference type="EC" id="6.3.3.2"/>
    </reaction>
</comment>
<sequence length="188" mass="19655">MTSDLRDRKAALRSELLAARRAVPPEVRAAEAAALRAHVAALDVRPDQTVCAFLPVGSEPGDASWLDDLRCRVLLPVVTGDSPLDWAVHTGPDALAPAALRLLEPTGPRLGASAIAGASLVLVPALAVSLDGVRLGKGKGHYDRSLSLVTAPLIAVVRDEEVLPSVPAEPHDVRMDGVLTPSGGLRRL</sequence>
<keyword evidence="3 4" id="KW-0067">ATP-binding</keyword>
<comment type="cofactor">
    <cofactor evidence="5">
        <name>Mg(2+)</name>
        <dbReference type="ChEBI" id="CHEBI:18420"/>
    </cofactor>
</comment>
<dbReference type="EMBL" id="FNCC01000011">
    <property type="protein sequence ID" value="SDG79752.1"/>
    <property type="molecule type" value="Genomic_DNA"/>
</dbReference>
<protein>
    <recommendedName>
        <fullName evidence="5">5-formyltetrahydrofolate cyclo-ligase</fullName>
        <ecNumber evidence="5">6.3.3.2</ecNumber>
    </recommendedName>
</protein>
<evidence type="ECO:0000256" key="1">
    <source>
        <dbReference type="ARBA" id="ARBA00010638"/>
    </source>
</evidence>
<dbReference type="STRING" id="200378.SAMN05216553_111296"/>
<keyword evidence="6" id="KW-0436">Ligase</keyword>
<feature type="binding site" evidence="4">
    <location>
        <position position="59"/>
    </location>
    <ligand>
        <name>substrate</name>
    </ligand>
</feature>
<reference evidence="7" key="1">
    <citation type="submission" date="2016-10" db="EMBL/GenBank/DDBJ databases">
        <authorList>
            <person name="Varghese N."/>
            <person name="Submissions S."/>
        </authorList>
    </citation>
    <scope>NUCLEOTIDE SEQUENCE [LARGE SCALE GENOMIC DNA]</scope>
    <source>
        <strain evidence="7">CGMCC 4.3506</strain>
    </source>
</reference>
<dbReference type="InterPro" id="IPR024185">
    <property type="entry name" value="FTHF_cligase-like_sf"/>
</dbReference>
<feature type="binding site" evidence="4">
    <location>
        <begin position="9"/>
        <end position="13"/>
    </location>
    <ligand>
        <name>ATP</name>
        <dbReference type="ChEBI" id="CHEBI:30616"/>
    </ligand>
</feature>
<accession>A0A1G7X6F6</accession>
<comment type="similarity">
    <text evidence="1 5">Belongs to the 5-formyltetrahydrofolate cyclo-ligase family.</text>
</comment>
<evidence type="ECO:0000256" key="3">
    <source>
        <dbReference type="ARBA" id="ARBA00022840"/>
    </source>
</evidence>
<dbReference type="GO" id="GO:0035999">
    <property type="term" value="P:tetrahydrofolate interconversion"/>
    <property type="evidence" value="ECO:0007669"/>
    <property type="project" value="TreeGrafter"/>
</dbReference>
<dbReference type="PIRSF" id="PIRSF006806">
    <property type="entry name" value="FTHF_cligase"/>
    <property type="match status" value="1"/>
</dbReference>
<dbReference type="AlphaFoldDB" id="A0A1G7X6F6"/>
<dbReference type="OrthoDB" id="3242798at2"/>
<dbReference type="GO" id="GO:0009396">
    <property type="term" value="P:folic acid-containing compound biosynthetic process"/>
    <property type="evidence" value="ECO:0007669"/>
    <property type="project" value="TreeGrafter"/>
</dbReference>
<keyword evidence="5" id="KW-0460">Magnesium</keyword>
<dbReference type="PANTHER" id="PTHR23407">
    <property type="entry name" value="ATPASE INHIBITOR/5-FORMYLTETRAHYDROFOLATE CYCLO-LIGASE"/>
    <property type="match status" value="1"/>
</dbReference>
<dbReference type="PANTHER" id="PTHR23407:SF1">
    <property type="entry name" value="5-FORMYLTETRAHYDROFOLATE CYCLO-LIGASE"/>
    <property type="match status" value="1"/>
</dbReference>
<feature type="binding site" evidence="4">
    <location>
        <begin position="134"/>
        <end position="142"/>
    </location>
    <ligand>
        <name>ATP</name>
        <dbReference type="ChEBI" id="CHEBI:30616"/>
    </ligand>
</feature>
<evidence type="ECO:0000256" key="5">
    <source>
        <dbReference type="RuleBase" id="RU361279"/>
    </source>
</evidence>